<reference evidence="3 4" key="1">
    <citation type="journal article" date="2016" name="Nat. Commun.">
        <title>Thousands of microbial genomes shed light on interconnected biogeochemical processes in an aquifer system.</title>
        <authorList>
            <person name="Anantharaman K."/>
            <person name="Brown C.T."/>
            <person name="Hug L.A."/>
            <person name="Sharon I."/>
            <person name="Castelle C.J."/>
            <person name="Probst A.J."/>
            <person name="Thomas B.C."/>
            <person name="Singh A."/>
            <person name="Wilkins M.J."/>
            <person name="Karaoz U."/>
            <person name="Brodie E.L."/>
            <person name="Williams K.H."/>
            <person name="Hubbard S.S."/>
            <person name="Banfield J.F."/>
        </authorList>
    </citation>
    <scope>NUCLEOTIDE SEQUENCE [LARGE SCALE GENOMIC DNA]</scope>
</reference>
<evidence type="ECO:0008006" key="5">
    <source>
        <dbReference type="Google" id="ProtNLM"/>
    </source>
</evidence>
<dbReference type="Proteomes" id="UP000178815">
    <property type="component" value="Unassembled WGS sequence"/>
</dbReference>
<sequence>MNAKIKIVFGVNDFLVGGMQWQFSELVRYFDREKFDVSLITLFQFREKEDFYAALPVDLPVYRLSFTGWWDIREWWKLYRLLRMIRPHIVVSSLFYANTAFRILSPFLSYVSIAREHNTYIHKPRWQQYIDRILAHVSYRIVAVSKTVASFTAAQEGIAAEKFVVIHNGIDLARAQDVLGRLPEKEGLRKELGLPPTRTVFLNVARLTSQKNHKLLLEGFAAFHATHPTSLLLIVGGGSLRPALEAQARHTGLTEDVIFFGMRSDVWRFYKAADALVSTSLIEGFSNVYLEALAAGLPVISTLTAGTDELLVDGLNGYRITESTPKAVEEALTATATVVGKGELTQGARETAKRFSIRQTVERYESLFMEAYSRKYRMIYVKSQ</sequence>
<dbReference type="EMBL" id="MFKU01000016">
    <property type="protein sequence ID" value="OGG48255.1"/>
    <property type="molecule type" value="Genomic_DNA"/>
</dbReference>
<dbReference type="STRING" id="1798481.A2678_01575"/>
<feature type="domain" description="Glycosyltransferase subfamily 4-like N-terminal" evidence="2">
    <location>
        <begin position="16"/>
        <end position="174"/>
    </location>
</feature>
<comment type="caution">
    <text evidence="3">The sequence shown here is derived from an EMBL/GenBank/DDBJ whole genome shotgun (WGS) entry which is preliminary data.</text>
</comment>
<organism evidence="3 4">
    <name type="scientific">Candidatus Kaiserbacteria bacterium RIFCSPHIGHO2_01_FULL_53_31</name>
    <dbReference type="NCBI Taxonomy" id="1798481"/>
    <lineage>
        <taxon>Bacteria</taxon>
        <taxon>Candidatus Kaiseribacteriota</taxon>
    </lineage>
</organism>
<dbReference type="PANTHER" id="PTHR12526">
    <property type="entry name" value="GLYCOSYLTRANSFERASE"/>
    <property type="match status" value="1"/>
</dbReference>
<evidence type="ECO:0000259" key="2">
    <source>
        <dbReference type="Pfam" id="PF13439"/>
    </source>
</evidence>
<dbReference type="GO" id="GO:0016757">
    <property type="term" value="F:glycosyltransferase activity"/>
    <property type="evidence" value="ECO:0007669"/>
    <property type="project" value="InterPro"/>
</dbReference>
<accession>A0A1F6CGE0</accession>
<name>A0A1F6CGE0_9BACT</name>
<dbReference type="Pfam" id="PF00534">
    <property type="entry name" value="Glycos_transf_1"/>
    <property type="match status" value="1"/>
</dbReference>
<dbReference type="AlphaFoldDB" id="A0A1F6CGE0"/>
<evidence type="ECO:0000259" key="1">
    <source>
        <dbReference type="Pfam" id="PF00534"/>
    </source>
</evidence>
<gene>
    <name evidence="3" type="ORF">A2678_01575</name>
</gene>
<protein>
    <recommendedName>
        <fullName evidence="5">Glycosyltransferase subfamily 4-like N-terminal domain-containing protein</fullName>
    </recommendedName>
</protein>
<evidence type="ECO:0000313" key="4">
    <source>
        <dbReference type="Proteomes" id="UP000178815"/>
    </source>
</evidence>
<dbReference type="SUPFAM" id="SSF53756">
    <property type="entry name" value="UDP-Glycosyltransferase/glycogen phosphorylase"/>
    <property type="match status" value="1"/>
</dbReference>
<evidence type="ECO:0000313" key="3">
    <source>
        <dbReference type="EMBL" id="OGG48255.1"/>
    </source>
</evidence>
<dbReference type="Pfam" id="PF13439">
    <property type="entry name" value="Glyco_transf_4"/>
    <property type="match status" value="1"/>
</dbReference>
<dbReference type="PANTHER" id="PTHR12526:SF630">
    <property type="entry name" value="GLYCOSYLTRANSFERASE"/>
    <property type="match status" value="1"/>
</dbReference>
<dbReference type="InterPro" id="IPR028098">
    <property type="entry name" value="Glyco_trans_4-like_N"/>
</dbReference>
<dbReference type="Gene3D" id="3.40.50.2000">
    <property type="entry name" value="Glycogen Phosphorylase B"/>
    <property type="match status" value="2"/>
</dbReference>
<feature type="domain" description="Glycosyl transferase family 1" evidence="1">
    <location>
        <begin position="186"/>
        <end position="333"/>
    </location>
</feature>
<dbReference type="InterPro" id="IPR001296">
    <property type="entry name" value="Glyco_trans_1"/>
</dbReference>
<proteinExistence type="predicted"/>